<dbReference type="Proteomes" id="UP000001628">
    <property type="component" value="Unassembled WGS sequence"/>
</dbReference>
<dbReference type="RefSeq" id="XP_010762008.1">
    <property type="nucleotide sequence ID" value="XM_010763706.1"/>
</dbReference>
<evidence type="ECO:0000313" key="2">
    <source>
        <dbReference type="Proteomes" id="UP000001628"/>
    </source>
</evidence>
<dbReference type="OrthoDB" id="2959714at2759"/>
<reference evidence="1 2" key="1">
    <citation type="journal article" date="2011" name="PLoS Genet.">
        <title>Comparative genomic analysis of human fungal pathogens causing paracoccidioidomycosis.</title>
        <authorList>
            <person name="Desjardins C.A."/>
            <person name="Champion M.D."/>
            <person name="Holder J.W."/>
            <person name="Muszewska A."/>
            <person name="Goldberg J."/>
            <person name="Bailao A.M."/>
            <person name="Brigido M.M."/>
            <person name="Ferreira M.E."/>
            <person name="Garcia A.M."/>
            <person name="Grynberg M."/>
            <person name="Gujja S."/>
            <person name="Heiman D.I."/>
            <person name="Henn M.R."/>
            <person name="Kodira C.D."/>
            <person name="Leon-Narvaez H."/>
            <person name="Longo L.V."/>
            <person name="Ma L.J."/>
            <person name="Malavazi I."/>
            <person name="Matsuo A.L."/>
            <person name="Morais F.V."/>
            <person name="Pereira M."/>
            <person name="Rodriguez-Brito S."/>
            <person name="Sakthikumar S."/>
            <person name="Salem-Izacc S.M."/>
            <person name="Sykes S.M."/>
            <person name="Teixeira M.M."/>
            <person name="Vallejo M.C."/>
            <person name="Walter M.E."/>
            <person name="Yandava C."/>
            <person name="Young S."/>
            <person name="Zeng Q."/>
            <person name="Zucker J."/>
            <person name="Felipe M.S."/>
            <person name="Goldman G.H."/>
            <person name="Haas B.J."/>
            <person name="McEwen J.G."/>
            <person name="Nino-Vega G."/>
            <person name="Puccia R."/>
            <person name="San-Blas G."/>
            <person name="Soares C.M."/>
            <person name="Birren B.W."/>
            <person name="Cuomo C.A."/>
        </authorList>
    </citation>
    <scope>NUCLEOTIDE SEQUENCE [LARGE SCALE GENOMIC DNA]</scope>
    <source>
        <strain evidence="1 2">Pb18</strain>
    </source>
</reference>
<dbReference type="VEuPathDB" id="FungiDB:PADG_06567"/>
<evidence type="ECO:0000313" key="1">
    <source>
        <dbReference type="EMBL" id="EEH50488.2"/>
    </source>
</evidence>
<keyword evidence="2" id="KW-1185">Reference proteome</keyword>
<organism evidence="1 2">
    <name type="scientific">Paracoccidioides brasiliensis (strain Pb18)</name>
    <dbReference type="NCBI Taxonomy" id="502780"/>
    <lineage>
        <taxon>Eukaryota</taxon>
        <taxon>Fungi</taxon>
        <taxon>Dikarya</taxon>
        <taxon>Ascomycota</taxon>
        <taxon>Pezizomycotina</taxon>
        <taxon>Eurotiomycetes</taxon>
        <taxon>Eurotiomycetidae</taxon>
        <taxon>Onygenales</taxon>
        <taxon>Ajellomycetaceae</taxon>
        <taxon>Paracoccidioides</taxon>
    </lineage>
</organism>
<dbReference type="eggNOG" id="ENOG502SSV6">
    <property type="taxonomic scope" value="Eukaryota"/>
</dbReference>
<dbReference type="GeneID" id="22585262"/>
<gene>
    <name evidence="1" type="ORF">PADG_06567</name>
</gene>
<dbReference type="HOGENOM" id="CLU_1409199_0_0_1"/>
<name>C1GH31_PARBD</name>
<accession>C1GH31</accession>
<dbReference type="AlphaFoldDB" id="C1GH31"/>
<dbReference type="KEGG" id="pbn:PADG_06567"/>
<dbReference type="EMBL" id="KN275965">
    <property type="protein sequence ID" value="EEH50488.2"/>
    <property type="molecule type" value="Genomic_DNA"/>
</dbReference>
<dbReference type="InParanoid" id="C1GH31"/>
<proteinExistence type="predicted"/>
<sequence length="193" mass="22608">MRNDVDGYFLNTNYSQLEDILTAFLAWGEWEQVEQDLLTRYNDPWVNQVPRLRRSVREPVHISLWPEKIYSLSVDNGPKIQVPNVVTRWDCVLMEELFDPRLDHPITKTALEARSNRILPERLAQRNNTSPIFIPTIPQMIDALLDQDRYRHDHVRDSNFNILASQPAEHIMGFVRSLYLEHPAQQEGPPTSH</sequence>
<protein>
    <submittedName>
        <fullName evidence="1">Uncharacterized protein</fullName>
    </submittedName>
</protein>